<gene>
    <name evidence="10" type="ORF">DME_LOCUS6772</name>
</gene>
<dbReference type="FunFam" id="3.40.710.10:FF:000008">
    <property type="entry name" value="Glutaminase, isoform E"/>
    <property type="match status" value="1"/>
</dbReference>
<dbReference type="PANTHER" id="PTHR12544:SF51">
    <property type="entry name" value="GLUTAMINASE 3-RELATED"/>
    <property type="match status" value="1"/>
</dbReference>
<evidence type="ECO:0000256" key="3">
    <source>
        <dbReference type="ARBA" id="ARBA00022737"/>
    </source>
</evidence>
<evidence type="ECO:0000313" key="13">
    <source>
        <dbReference type="WBParaSite" id="DME_0000241201-mRNA-1"/>
    </source>
</evidence>
<dbReference type="Pfam" id="PF17959">
    <property type="entry name" value="EF-hand_14"/>
    <property type="match status" value="1"/>
</dbReference>
<dbReference type="Proteomes" id="UP000274756">
    <property type="component" value="Unassembled WGS sequence"/>
</dbReference>
<dbReference type="GO" id="GO:0006537">
    <property type="term" value="P:glutamate biosynthetic process"/>
    <property type="evidence" value="ECO:0007669"/>
    <property type="project" value="TreeGrafter"/>
</dbReference>
<reference evidence="10 12" key="2">
    <citation type="submission" date="2018-11" db="EMBL/GenBank/DDBJ databases">
        <authorList>
            <consortium name="Pathogen Informatics"/>
        </authorList>
    </citation>
    <scope>NUCLEOTIDE SEQUENCE [LARGE SCALE GENOMIC DNA]</scope>
</reference>
<feature type="domain" description="Glutaminase EF-hand" evidence="9">
    <location>
        <begin position="49"/>
        <end position="150"/>
    </location>
</feature>
<evidence type="ECO:0000313" key="10">
    <source>
        <dbReference type="EMBL" id="VDN56799.1"/>
    </source>
</evidence>
<dbReference type="InterPro" id="IPR036770">
    <property type="entry name" value="Ankyrin_rpt-contain_sf"/>
</dbReference>
<evidence type="ECO:0000256" key="4">
    <source>
        <dbReference type="ARBA" id="ARBA00022801"/>
    </source>
</evidence>
<keyword evidence="3" id="KW-0677">Repeat</keyword>
<name>A0A0N4U682_DRAME</name>
<evidence type="ECO:0000313" key="11">
    <source>
        <dbReference type="Proteomes" id="UP000038040"/>
    </source>
</evidence>
<evidence type="ECO:0000256" key="6">
    <source>
        <dbReference type="ARBA" id="ARBA00049534"/>
    </source>
</evidence>
<dbReference type="Proteomes" id="UP000038040">
    <property type="component" value="Unplaced"/>
</dbReference>
<evidence type="ECO:0000256" key="2">
    <source>
        <dbReference type="ARBA" id="ARBA00012918"/>
    </source>
</evidence>
<dbReference type="AlphaFoldDB" id="A0A0N4U682"/>
<dbReference type="InterPro" id="IPR002110">
    <property type="entry name" value="Ankyrin_rpt"/>
</dbReference>
<reference evidence="13" key="1">
    <citation type="submission" date="2016-04" db="UniProtKB">
        <authorList>
            <consortium name="WormBaseParasite"/>
        </authorList>
    </citation>
    <scope>IDENTIFICATION</scope>
</reference>
<evidence type="ECO:0000256" key="1">
    <source>
        <dbReference type="ARBA" id="ARBA00011076"/>
    </source>
</evidence>
<dbReference type="SUPFAM" id="SSF56601">
    <property type="entry name" value="beta-lactamase/transpeptidase-like"/>
    <property type="match status" value="1"/>
</dbReference>
<evidence type="ECO:0000313" key="12">
    <source>
        <dbReference type="Proteomes" id="UP000274756"/>
    </source>
</evidence>
<organism evidence="11 13">
    <name type="scientific">Dracunculus medinensis</name>
    <name type="common">Guinea worm</name>
    <dbReference type="NCBI Taxonomy" id="318479"/>
    <lineage>
        <taxon>Eukaryota</taxon>
        <taxon>Metazoa</taxon>
        <taxon>Ecdysozoa</taxon>
        <taxon>Nematoda</taxon>
        <taxon>Chromadorea</taxon>
        <taxon>Rhabditida</taxon>
        <taxon>Spirurina</taxon>
        <taxon>Dracunculoidea</taxon>
        <taxon>Dracunculidae</taxon>
        <taxon>Dracunculus</taxon>
    </lineage>
</organism>
<evidence type="ECO:0000259" key="9">
    <source>
        <dbReference type="Pfam" id="PF17959"/>
    </source>
</evidence>
<keyword evidence="12" id="KW-1185">Reference proteome</keyword>
<dbReference type="Pfam" id="PF04960">
    <property type="entry name" value="Glutaminase"/>
    <property type="match status" value="1"/>
</dbReference>
<dbReference type="EMBL" id="UYYG01001157">
    <property type="protein sequence ID" value="VDN56799.1"/>
    <property type="molecule type" value="Genomic_DNA"/>
</dbReference>
<dbReference type="PROSITE" id="PS50088">
    <property type="entry name" value="ANK_REPEAT"/>
    <property type="match status" value="1"/>
</dbReference>
<dbReference type="Gene3D" id="3.40.710.10">
    <property type="entry name" value="DD-peptidase/beta-lactamase superfamily"/>
    <property type="match status" value="1"/>
</dbReference>
<dbReference type="InterPro" id="IPR012338">
    <property type="entry name" value="Beta-lactam/transpept-like"/>
</dbReference>
<accession>A0A0N4U682</accession>
<protein>
    <recommendedName>
        <fullName evidence="2">glutaminase</fullName>
        <ecNumber evidence="2">3.5.1.2</ecNumber>
    </recommendedName>
    <alternativeName>
        <fullName evidence="7">L-glutamine amidohydrolase</fullName>
    </alternativeName>
</protein>
<comment type="similarity">
    <text evidence="1">Belongs to the glutaminase family.</text>
</comment>
<dbReference type="InterPro" id="IPR015868">
    <property type="entry name" value="Glutaminase"/>
</dbReference>
<evidence type="ECO:0000256" key="8">
    <source>
        <dbReference type="PROSITE-ProRule" id="PRU00023"/>
    </source>
</evidence>
<dbReference type="EC" id="3.5.1.2" evidence="2"/>
<dbReference type="Pfam" id="PF12796">
    <property type="entry name" value="Ank_2"/>
    <property type="match status" value="1"/>
</dbReference>
<dbReference type="Gene3D" id="1.25.40.20">
    <property type="entry name" value="Ankyrin repeat-containing domain"/>
    <property type="match status" value="1"/>
</dbReference>
<dbReference type="Gene3D" id="1.10.238.210">
    <property type="match status" value="1"/>
</dbReference>
<dbReference type="InterPro" id="IPR041541">
    <property type="entry name" value="Glutaminase_EF-hand"/>
</dbReference>
<dbReference type="OrthoDB" id="9995210at2759"/>
<keyword evidence="5 8" id="KW-0040">ANK repeat</keyword>
<dbReference type="SUPFAM" id="SSF48403">
    <property type="entry name" value="Ankyrin repeat"/>
    <property type="match status" value="1"/>
</dbReference>
<dbReference type="GO" id="GO:0004359">
    <property type="term" value="F:glutaminase activity"/>
    <property type="evidence" value="ECO:0007669"/>
    <property type="project" value="UniProtKB-EC"/>
</dbReference>
<sequence>MSDTAVKSPINNHQSITKLDSIPGRIVKENLMRNISCDSYTTFRASQHVADVIFDLFRDTETDKLAVATLLKLLAQCGIRQDDLRLEDFLKAVEKVSEERRQSETGSKLSLSSPTNIVYNAELERDVFKKCVGEKAGLIAKALKMQLIIPDWPTFTSAIGQIFESCHQFIDGKVATYIPQLARSNPTHWALSICTVDGQRHSWGDAKIPFCLQSVSKPFTYAIALEELGAEYVHTYVGQEPSGRLFNEICLDHNLASLLQQSRSLADRFDFALQQFKKFAASGYVGFNNSVFLSERATADRNYALTYYMREHNCFPPKSSTVQETLDFYFQLCSIETNADALAVMAATLANGGVSPLTGERVVCNLAVRDTLSLMYSCGMYDYSGQFAFTVGLPAKSGVSGDMIIVIPNVMGISLYSPPLDALGNTVRGVKFAEQLVEKFNFHNYDSLVYSETHKMDPRRRLGEARYESISNMMYAIRAGDVPALQRYILLGVNIMERDYDDRTVLHVAASEGNENILKFLLKKWNEVTEPQDRYGRTPTDDAVHFGHKKCEELLNKFFKYESS</sequence>
<dbReference type="WBParaSite" id="DME_0000241201-mRNA-1">
    <property type="protein sequence ID" value="DME_0000241201-mRNA-1"/>
    <property type="gene ID" value="DME_0000241201"/>
</dbReference>
<keyword evidence="4" id="KW-0378">Hydrolase</keyword>
<dbReference type="PROSITE" id="PS50297">
    <property type="entry name" value="ANK_REP_REGION"/>
    <property type="match status" value="1"/>
</dbReference>
<evidence type="ECO:0000256" key="7">
    <source>
        <dbReference type="ARBA" id="ARBA00077251"/>
    </source>
</evidence>
<proteinExistence type="inferred from homology"/>
<dbReference type="STRING" id="318479.A0A0N4U682"/>
<dbReference type="PANTHER" id="PTHR12544">
    <property type="entry name" value="GLUTAMINASE"/>
    <property type="match status" value="1"/>
</dbReference>
<comment type="catalytic activity">
    <reaction evidence="6">
        <text>L-glutamine + H2O = L-glutamate + NH4(+)</text>
        <dbReference type="Rhea" id="RHEA:15889"/>
        <dbReference type="ChEBI" id="CHEBI:15377"/>
        <dbReference type="ChEBI" id="CHEBI:28938"/>
        <dbReference type="ChEBI" id="CHEBI:29985"/>
        <dbReference type="ChEBI" id="CHEBI:58359"/>
        <dbReference type="EC" id="3.5.1.2"/>
    </reaction>
</comment>
<dbReference type="GO" id="GO:0006543">
    <property type="term" value="P:L-glutamine catabolic process"/>
    <property type="evidence" value="ECO:0007669"/>
    <property type="project" value="TreeGrafter"/>
</dbReference>
<feature type="repeat" description="ANK" evidence="8">
    <location>
        <begin position="501"/>
        <end position="533"/>
    </location>
</feature>
<evidence type="ECO:0000256" key="5">
    <source>
        <dbReference type="ARBA" id="ARBA00023043"/>
    </source>
</evidence>